<dbReference type="CDD" id="cd00096">
    <property type="entry name" value="Ig"/>
    <property type="match status" value="1"/>
</dbReference>
<dbReference type="PROSITE" id="PS50835">
    <property type="entry name" value="IG_LIKE"/>
    <property type="match status" value="1"/>
</dbReference>
<reference evidence="4" key="1">
    <citation type="journal article" date="2013" name="Nat. Genet.">
        <title>The duck genome and transcriptome provide insight into an avian influenza virus reservoir species.</title>
        <authorList>
            <person name="Huang Y."/>
            <person name="Li Y."/>
            <person name="Burt D.W."/>
            <person name="Chen H."/>
            <person name="Zhang Y."/>
            <person name="Qian W."/>
            <person name="Kim H."/>
            <person name="Gan S."/>
            <person name="Zhao Y."/>
            <person name="Li J."/>
            <person name="Yi K."/>
            <person name="Feng H."/>
            <person name="Zhu P."/>
            <person name="Li B."/>
            <person name="Liu Q."/>
            <person name="Fairley S."/>
            <person name="Magor K.E."/>
            <person name="Du Z."/>
            <person name="Hu X."/>
            <person name="Goodman L."/>
            <person name="Tafer H."/>
            <person name="Vignal A."/>
            <person name="Lee T."/>
            <person name="Kim K.W."/>
            <person name="Sheng Z."/>
            <person name="An Y."/>
            <person name="Searle S."/>
            <person name="Herrero J."/>
            <person name="Groenen M.A."/>
            <person name="Crooijmans R.P."/>
            <person name="Faraut T."/>
            <person name="Cai Q."/>
            <person name="Webster R.G."/>
            <person name="Aldridge J.R."/>
            <person name="Warren W.C."/>
            <person name="Bartschat S."/>
            <person name="Kehr S."/>
            <person name="Marz M."/>
            <person name="Stadler P.F."/>
            <person name="Smith J."/>
            <person name="Kraus R.H."/>
            <person name="Zhao Y."/>
            <person name="Ren L."/>
            <person name="Fei J."/>
            <person name="Morisson M."/>
            <person name="Kaiser P."/>
            <person name="Griffin D.K."/>
            <person name="Rao M."/>
            <person name="Pitel F."/>
            <person name="Wang J."/>
            <person name="Li N."/>
        </authorList>
    </citation>
    <scope>NUCLEOTIDE SEQUENCE [LARGE SCALE GENOMIC DNA]</scope>
</reference>
<dbReference type="GO" id="GO:0030424">
    <property type="term" value="C:axon"/>
    <property type="evidence" value="ECO:0007669"/>
    <property type="project" value="TreeGrafter"/>
</dbReference>
<proteinExistence type="predicted"/>
<dbReference type="InterPro" id="IPR003598">
    <property type="entry name" value="Ig_sub2"/>
</dbReference>
<name>R0KZK2_ANAPL</name>
<dbReference type="GO" id="GO:0008046">
    <property type="term" value="F:axon guidance receptor activity"/>
    <property type="evidence" value="ECO:0007669"/>
    <property type="project" value="TreeGrafter"/>
</dbReference>
<dbReference type="InterPro" id="IPR007110">
    <property type="entry name" value="Ig-like_dom"/>
</dbReference>
<sequence length="828" mass="90068">MGRQKRLVLAGELPAVPPVAWVLLAAGGREFEGEEEYLEILGITREQSGKYECKAANEVASADVKQVRVTVNYPPTITESKSNEAATGRQALLRCEASAVPTPDFEWYRDDTRINSANGLEIKSTGSQSLLMVANVTEEHYGNYTCVAANKLGVTNASLYLYNELKSTTETKYKMKFNNSQPIPEDKTGDNRAVLHLLMQSCWLNCLNYGRLPPQQEPCRILSSLHPRRPPLGPECDQRIIAGCRCILPNRMPVSSDLSTILTERVLPTLPNPFPAQFQTGSTTYQLQDKWCKQPSLEQHNLLSVTLRNAISGIVFRPRRRMAGLRPAACRPARGKPRAQSRSGTYSSASIPLLAVPAPRGAGGPHELLLVSPGAVSIPLLLVGIAQRTHRDERSDKQGKHKPLFPFSPSALQQSGDGSGPPLYSALPLEPMGTGKQLSSSRTLSQLCSEPPDQQPLSSRCLARCSSPAGPTEEDGVQAAPASPQNLCVVVRLLPCSRGAEGGLVRMLWGGIRAGQLPVPRGTHTAHPHASASSSLGAAPGRDMEPMDGDEELGEADSSPKSRRLLPVVATRTHTPQAPLPPAAQAPGHAAGPTLLLFLTETGSRRMQHPHPSAGCQSEEKEQRSGPLVAEQIPEHTSFSLPTAAQITGSPPARMCGLGLLIMSTAWQRGEQLSSIKAVLFSRIQVLMQGEARQTLGPWRQFLPLMGPEERGFQRIQRGSDKLESLINGLPAVGCSMMEIIHTLLSQMKTTLRISRWSFLADAMVARAVGFIRYQRRQSVDATKQAKFMRMICGIDGVGVEGLRLGFLYAFPRLNLDEVKYQELAYSC</sequence>
<feature type="compositionally biased region" description="Basic and acidic residues" evidence="1">
    <location>
        <begin position="389"/>
        <end position="398"/>
    </location>
</feature>
<feature type="region of interest" description="Disordered" evidence="1">
    <location>
        <begin position="605"/>
        <end position="626"/>
    </location>
</feature>
<dbReference type="PANTHER" id="PTHR45080">
    <property type="entry name" value="CONTACTIN 5"/>
    <property type="match status" value="1"/>
</dbReference>
<protein>
    <submittedName>
        <fullName evidence="3">Limbic system-associated membrane protein</fullName>
    </submittedName>
</protein>
<dbReference type="PANTHER" id="PTHR45080:SF27">
    <property type="entry name" value="NEURAL CELL ADHESION MOLECULE 1-LIKE"/>
    <property type="match status" value="1"/>
</dbReference>
<dbReference type="Proteomes" id="UP000296049">
    <property type="component" value="Unassembled WGS sequence"/>
</dbReference>
<dbReference type="SMART" id="SM00409">
    <property type="entry name" value="IG"/>
    <property type="match status" value="2"/>
</dbReference>
<dbReference type="InterPro" id="IPR003599">
    <property type="entry name" value="Ig_sub"/>
</dbReference>
<dbReference type="Gene3D" id="2.60.40.10">
    <property type="entry name" value="Immunoglobulins"/>
    <property type="match status" value="2"/>
</dbReference>
<dbReference type="InterPro" id="IPR036179">
    <property type="entry name" value="Ig-like_dom_sf"/>
</dbReference>
<dbReference type="GO" id="GO:0005886">
    <property type="term" value="C:plasma membrane"/>
    <property type="evidence" value="ECO:0007669"/>
    <property type="project" value="TreeGrafter"/>
</dbReference>
<dbReference type="Pfam" id="PF13927">
    <property type="entry name" value="Ig_3"/>
    <property type="match status" value="1"/>
</dbReference>
<dbReference type="GO" id="GO:0043025">
    <property type="term" value="C:neuronal cell body"/>
    <property type="evidence" value="ECO:0007669"/>
    <property type="project" value="TreeGrafter"/>
</dbReference>
<dbReference type="FunFam" id="2.60.40.10:FF:000500">
    <property type="entry name" value="limbic system-associated membrane protein isoform X1"/>
    <property type="match status" value="1"/>
</dbReference>
<keyword evidence="4" id="KW-1185">Reference proteome</keyword>
<feature type="compositionally biased region" description="Low complexity" evidence="1">
    <location>
        <begin position="522"/>
        <end position="541"/>
    </location>
</feature>
<feature type="region of interest" description="Disordered" evidence="1">
    <location>
        <begin position="519"/>
        <end position="563"/>
    </location>
</feature>
<feature type="region of interest" description="Disordered" evidence="1">
    <location>
        <begin position="389"/>
        <end position="482"/>
    </location>
</feature>
<dbReference type="EMBL" id="KB746536">
    <property type="protein sequence ID" value="EOA93397.1"/>
    <property type="molecule type" value="Genomic_DNA"/>
</dbReference>
<dbReference type="InterPro" id="IPR050958">
    <property type="entry name" value="Cell_Adh-Cytoskel_Orgn"/>
</dbReference>
<evidence type="ECO:0000256" key="1">
    <source>
        <dbReference type="SAM" id="MobiDB-lite"/>
    </source>
</evidence>
<feature type="compositionally biased region" description="Acidic residues" evidence="1">
    <location>
        <begin position="546"/>
        <end position="555"/>
    </location>
</feature>
<dbReference type="AlphaFoldDB" id="R0KZK2"/>
<dbReference type="SMART" id="SM00408">
    <property type="entry name" value="IGc2"/>
    <property type="match status" value="2"/>
</dbReference>
<organism evidence="3 4">
    <name type="scientific">Anas platyrhynchos</name>
    <name type="common">Mallard</name>
    <name type="synonym">Anas boschas</name>
    <dbReference type="NCBI Taxonomy" id="8839"/>
    <lineage>
        <taxon>Eukaryota</taxon>
        <taxon>Metazoa</taxon>
        <taxon>Chordata</taxon>
        <taxon>Craniata</taxon>
        <taxon>Vertebrata</taxon>
        <taxon>Euteleostomi</taxon>
        <taxon>Archelosauria</taxon>
        <taxon>Archosauria</taxon>
        <taxon>Dinosauria</taxon>
        <taxon>Saurischia</taxon>
        <taxon>Theropoda</taxon>
        <taxon>Coelurosauria</taxon>
        <taxon>Aves</taxon>
        <taxon>Neognathae</taxon>
        <taxon>Galloanserae</taxon>
        <taxon>Anseriformes</taxon>
        <taxon>Anatidae</taxon>
        <taxon>Anatinae</taxon>
        <taxon>Anas</taxon>
    </lineage>
</organism>
<gene>
    <name evidence="3" type="ORF">Anapl_18544</name>
</gene>
<dbReference type="SUPFAM" id="SSF48726">
    <property type="entry name" value="Immunoglobulin"/>
    <property type="match status" value="2"/>
</dbReference>
<feature type="region of interest" description="Disordered" evidence="1">
    <location>
        <begin position="326"/>
        <end position="346"/>
    </location>
</feature>
<dbReference type="GO" id="GO:0007156">
    <property type="term" value="P:homophilic cell adhesion via plasma membrane adhesion molecules"/>
    <property type="evidence" value="ECO:0007669"/>
    <property type="project" value="TreeGrafter"/>
</dbReference>
<dbReference type="GO" id="GO:0050808">
    <property type="term" value="P:synapse organization"/>
    <property type="evidence" value="ECO:0007669"/>
    <property type="project" value="TreeGrafter"/>
</dbReference>
<feature type="domain" description="Ig-like" evidence="2">
    <location>
        <begin position="75"/>
        <end position="162"/>
    </location>
</feature>
<evidence type="ECO:0000313" key="4">
    <source>
        <dbReference type="Proteomes" id="UP000296049"/>
    </source>
</evidence>
<feature type="compositionally biased region" description="Polar residues" evidence="1">
    <location>
        <begin position="436"/>
        <end position="448"/>
    </location>
</feature>
<evidence type="ECO:0000313" key="3">
    <source>
        <dbReference type="EMBL" id="EOA93397.1"/>
    </source>
</evidence>
<dbReference type="InterPro" id="IPR013783">
    <property type="entry name" value="Ig-like_fold"/>
</dbReference>
<accession>R0KZK2</accession>
<evidence type="ECO:0000259" key="2">
    <source>
        <dbReference type="PROSITE" id="PS50835"/>
    </source>
</evidence>